<evidence type="ECO:0000313" key="1">
    <source>
        <dbReference type="EMBL" id="KAJ6972161.1"/>
    </source>
</evidence>
<sequence>MSTDRIGTKAENLNGSEKKSTEAMLELSTNLKRKNRRRAIDSIFICRYAKSLPRHTRGPACKGTANSFGNCFTRYVCKKRREDTNMKCYELEWLENPIVEPSFWPEIPSIVSPDGKPFAQEANKCQLFVSSAILGPDVFVVRGACTYNCRGQNDKATGLFKHMVVEHLHDHILIRGRKTKKSEESRDFPGREQIQFGDVVQAPPKLTAPSKIY</sequence>
<accession>A0AAD6LRZ8</accession>
<keyword evidence="2" id="KW-1185">Reference proteome</keyword>
<organism evidence="1 2">
    <name type="scientific">Populus alba x Populus x berolinensis</name>
    <dbReference type="NCBI Taxonomy" id="444605"/>
    <lineage>
        <taxon>Eukaryota</taxon>
        <taxon>Viridiplantae</taxon>
        <taxon>Streptophyta</taxon>
        <taxon>Embryophyta</taxon>
        <taxon>Tracheophyta</taxon>
        <taxon>Spermatophyta</taxon>
        <taxon>Magnoliopsida</taxon>
        <taxon>eudicotyledons</taxon>
        <taxon>Gunneridae</taxon>
        <taxon>Pentapetalae</taxon>
        <taxon>rosids</taxon>
        <taxon>fabids</taxon>
        <taxon>Malpighiales</taxon>
        <taxon>Salicaceae</taxon>
        <taxon>Saliceae</taxon>
        <taxon>Populus</taxon>
    </lineage>
</organism>
<dbReference type="EMBL" id="JAQIZT010000014">
    <property type="protein sequence ID" value="KAJ6972161.1"/>
    <property type="molecule type" value="Genomic_DNA"/>
</dbReference>
<protein>
    <submittedName>
        <fullName evidence="1">Uncharacterized protein</fullName>
    </submittedName>
</protein>
<name>A0AAD6LRZ8_9ROSI</name>
<dbReference type="Proteomes" id="UP001164929">
    <property type="component" value="Chromosome 14"/>
</dbReference>
<reference evidence="1" key="1">
    <citation type="journal article" date="2023" name="Mol. Ecol. Resour.">
        <title>Chromosome-level genome assembly of a triploid poplar Populus alba 'Berolinensis'.</title>
        <authorList>
            <person name="Chen S."/>
            <person name="Yu Y."/>
            <person name="Wang X."/>
            <person name="Wang S."/>
            <person name="Zhang T."/>
            <person name="Zhou Y."/>
            <person name="He R."/>
            <person name="Meng N."/>
            <person name="Wang Y."/>
            <person name="Liu W."/>
            <person name="Liu Z."/>
            <person name="Liu J."/>
            <person name="Guo Q."/>
            <person name="Huang H."/>
            <person name="Sederoff R.R."/>
            <person name="Wang G."/>
            <person name="Qu G."/>
            <person name="Chen S."/>
        </authorList>
    </citation>
    <scope>NUCLEOTIDE SEQUENCE</scope>
    <source>
        <strain evidence="1">SC-2020</strain>
    </source>
</reference>
<comment type="caution">
    <text evidence="1">The sequence shown here is derived from an EMBL/GenBank/DDBJ whole genome shotgun (WGS) entry which is preliminary data.</text>
</comment>
<gene>
    <name evidence="1" type="ORF">NC653_032672</name>
</gene>
<evidence type="ECO:0000313" key="2">
    <source>
        <dbReference type="Proteomes" id="UP001164929"/>
    </source>
</evidence>
<proteinExistence type="predicted"/>
<dbReference type="AlphaFoldDB" id="A0AAD6LRZ8"/>